<feature type="region of interest" description="Disordered" evidence="1">
    <location>
        <begin position="30"/>
        <end position="65"/>
    </location>
</feature>
<evidence type="ECO:0000256" key="1">
    <source>
        <dbReference type="SAM" id="MobiDB-lite"/>
    </source>
</evidence>
<gene>
    <name evidence="2" type="ORF">EYF80_024507</name>
</gene>
<keyword evidence="3" id="KW-1185">Reference proteome</keyword>
<dbReference type="EMBL" id="SRLO01000238">
    <property type="protein sequence ID" value="TNN65218.1"/>
    <property type="molecule type" value="Genomic_DNA"/>
</dbReference>
<evidence type="ECO:0000313" key="2">
    <source>
        <dbReference type="EMBL" id="TNN65218.1"/>
    </source>
</evidence>
<protein>
    <submittedName>
        <fullName evidence="2">Uncharacterized protein</fullName>
    </submittedName>
</protein>
<sequence>MVILWRTSCWSVRRTSSCSSNWTLWDLQDRRRRGGGVPLGDSGDDDDSSGPMMSPGGAESNPNEA</sequence>
<comment type="caution">
    <text evidence="2">The sequence shown here is derived from an EMBL/GenBank/DDBJ whole genome shotgun (WGS) entry which is preliminary data.</text>
</comment>
<dbReference type="Proteomes" id="UP000314294">
    <property type="component" value="Unassembled WGS sequence"/>
</dbReference>
<accession>A0A4Z2HH84</accession>
<evidence type="ECO:0000313" key="3">
    <source>
        <dbReference type="Proteomes" id="UP000314294"/>
    </source>
</evidence>
<dbReference type="AlphaFoldDB" id="A0A4Z2HH84"/>
<name>A0A4Z2HH84_9TELE</name>
<organism evidence="2 3">
    <name type="scientific">Liparis tanakae</name>
    <name type="common">Tanaka's snailfish</name>
    <dbReference type="NCBI Taxonomy" id="230148"/>
    <lineage>
        <taxon>Eukaryota</taxon>
        <taxon>Metazoa</taxon>
        <taxon>Chordata</taxon>
        <taxon>Craniata</taxon>
        <taxon>Vertebrata</taxon>
        <taxon>Euteleostomi</taxon>
        <taxon>Actinopterygii</taxon>
        <taxon>Neopterygii</taxon>
        <taxon>Teleostei</taxon>
        <taxon>Neoteleostei</taxon>
        <taxon>Acanthomorphata</taxon>
        <taxon>Eupercaria</taxon>
        <taxon>Perciformes</taxon>
        <taxon>Cottioidei</taxon>
        <taxon>Cottales</taxon>
        <taxon>Liparidae</taxon>
        <taxon>Liparis</taxon>
    </lineage>
</organism>
<proteinExistence type="predicted"/>
<reference evidence="2 3" key="1">
    <citation type="submission" date="2019-03" db="EMBL/GenBank/DDBJ databases">
        <title>First draft genome of Liparis tanakae, snailfish: a comprehensive survey of snailfish specific genes.</title>
        <authorList>
            <person name="Kim W."/>
            <person name="Song I."/>
            <person name="Jeong J.-H."/>
            <person name="Kim D."/>
            <person name="Kim S."/>
            <person name="Ryu S."/>
            <person name="Song J.Y."/>
            <person name="Lee S.K."/>
        </authorList>
    </citation>
    <scope>NUCLEOTIDE SEQUENCE [LARGE SCALE GENOMIC DNA]</scope>
    <source>
        <tissue evidence="2">Muscle</tissue>
    </source>
</reference>